<dbReference type="InterPro" id="IPR000415">
    <property type="entry name" value="Nitroreductase-like"/>
</dbReference>
<gene>
    <name evidence="5" type="ORF">UFOPK2870_00341</name>
    <name evidence="4" type="ORF">UFOPK4179_00688</name>
</gene>
<dbReference type="SUPFAM" id="SSF55469">
    <property type="entry name" value="FMN-dependent nitroreductase-like"/>
    <property type="match status" value="1"/>
</dbReference>
<dbReference type="Gene3D" id="3.40.109.10">
    <property type="entry name" value="NADH Oxidase"/>
    <property type="match status" value="1"/>
</dbReference>
<accession>A0A6J6U8A6</accession>
<organism evidence="5">
    <name type="scientific">freshwater metagenome</name>
    <dbReference type="NCBI Taxonomy" id="449393"/>
    <lineage>
        <taxon>unclassified sequences</taxon>
        <taxon>metagenomes</taxon>
        <taxon>ecological metagenomes</taxon>
    </lineage>
</organism>
<dbReference type="CDD" id="cd02062">
    <property type="entry name" value="Nitro_FMN_reductase"/>
    <property type="match status" value="1"/>
</dbReference>
<feature type="domain" description="Nitroreductase" evidence="3">
    <location>
        <begin position="13"/>
        <end position="188"/>
    </location>
</feature>
<dbReference type="Pfam" id="PF00881">
    <property type="entry name" value="Nitroreductase"/>
    <property type="match status" value="1"/>
</dbReference>
<dbReference type="AlphaFoldDB" id="A0A6J6U8A6"/>
<reference evidence="5" key="1">
    <citation type="submission" date="2020-05" db="EMBL/GenBank/DDBJ databases">
        <authorList>
            <person name="Chiriac C."/>
            <person name="Salcher M."/>
            <person name="Ghai R."/>
            <person name="Kavagutti S V."/>
        </authorList>
    </citation>
    <scope>NUCLEOTIDE SEQUENCE</scope>
</reference>
<evidence type="ECO:0000313" key="4">
    <source>
        <dbReference type="EMBL" id="CAB4367895.1"/>
    </source>
</evidence>
<name>A0A6J6U8A6_9ZZZZ</name>
<protein>
    <submittedName>
        <fullName evidence="5">Unannotated protein</fullName>
    </submittedName>
</protein>
<evidence type="ECO:0000259" key="3">
    <source>
        <dbReference type="Pfam" id="PF00881"/>
    </source>
</evidence>
<sequence>MKLNLSVEEVLTTTRSVRKRLDMDKPVDRSVIEHCIELAVQAPSGGNAQAWHWIIVEDRDLITAIAQKYQANFDKYTSKMEPLEPDDPRMHRSEENKASARYLADNMHRIPMLVLGCVEGRLNELPNAAQAPAWGSIIPALWSFNLALREYGLGTTWTTMHLMSYGEQIVAELLGIPFDSITQVALFPIAHTIGTDFSEALRQPISEFTHYNKW</sequence>
<dbReference type="PANTHER" id="PTHR43673">
    <property type="entry name" value="NAD(P)H NITROREDUCTASE YDGI-RELATED"/>
    <property type="match status" value="1"/>
</dbReference>
<evidence type="ECO:0000313" key="5">
    <source>
        <dbReference type="EMBL" id="CAB4756150.1"/>
    </source>
</evidence>
<dbReference type="EMBL" id="CAETWZ010000054">
    <property type="protein sequence ID" value="CAB4367895.1"/>
    <property type="molecule type" value="Genomic_DNA"/>
</dbReference>
<proteinExistence type="inferred from homology"/>
<dbReference type="EMBL" id="CAEZZL010000014">
    <property type="protein sequence ID" value="CAB4756150.1"/>
    <property type="molecule type" value="Genomic_DNA"/>
</dbReference>
<evidence type="ECO:0000256" key="1">
    <source>
        <dbReference type="ARBA" id="ARBA00007118"/>
    </source>
</evidence>
<dbReference type="GO" id="GO:0016491">
    <property type="term" value="F:oxidoreductase activity"/>
    <property type="evidence" value="ECO:0007669"/>
    <property type="project" value="UniProtKB-KW"/>
</dbReference>
<keyword evidence="2" id="KW-0560">Oxidoreductase</keyword>
<evidence type="ECO:0000256" key="2">
    <source>
        <dbReference type="ARBA" id="ARBA00023002"/>
    </source>
</evidence>
<dbReference type="PANTHER" id="PTHR43673:SF10">
    <property type="entry name" value="NADH DEHYDROGENASE_NAD(P)H NITROREDUCTASE XCC3605-RELATED"/>
    <property type="match status" value="1"/>
</dbReference>
<comment type="similarity">
    <text evidence="1">Belongs to the nitroreductase family.</text>
</comment>
<dbReference type="InterPro" id="IPR029479">
    <property type="entry name" value="Nitroreductase"/>
</dbReference>